<dbReference type="GeneID" id="123399730"/>
<dbReference type="InParanoid" id="A0A287E1P6"/>
<dbReference type="Proteomes" id="UP000011116">
    <property type="component" value="Chromosome 5H"/>
</dbReference>
<comment type="similarity">
    <text evidence="3">Belongs to the PMEI family.</text>
</comment>
<dbReference type="NCBIfam" id="TIGR01614">
    <property type="entry name" value="PME_inhib"/>
    <property type="match status" value="1"/>
</dbReference>
<evidence type="ECO:0000256" key="2">
    <source>
        <dbReference type="ARBA" id="ARBA00023157"/>
    </source>
</evidence>
<dbReference type="SMR" id="A0A287E1P6"/>
<dbReference type="SUPFAM" id="SSF101148">
    <property type="entry name" value="Plant invertase/pectin methylesterase inhibitor"/>
    <property type="match status" value="1"/>
</dbReference>
<gene>
    <name evidence="5" type="primary">LOC123399730</name>
</gene>
<organism evidence="5 6">
    <name type="scientific">Hordeum vulgare subsp. vulgare</name>
    <name type="common">Domesticated barley</name>
    <dbReference type="NCBI Taxonomy" id="112509"/>
    <lineage>
        <taxon>Eukaryota</taxon>
        <taxon>Viridiplantae</taxon>
        <taxon>Streptophyta</taxon>
        <taxon>Embryophyta</taxon>
        <taxon>Tracheophyta</taxon>
        <taxon>Spermatophyta</taxon>
        <taxon>Magnoliopsida</taxon>
        <taxon>Liliopsida</taxon>
        <taxon>Poales</taxon>
        <taxon>Poaceae</taxon>
        <taxon>BOP clade</taxon>
        <taxon>Pooideae</taxon>
        <taxon>Triticodae</taxon>
        <taxon>Triticeae</taxon>
        <taxon>Hordeinae</taxon>
        <taxon>Hordeum</taxon>
    </lineage>
</organism>
<reference evidence="6" key="1">
    <citation type="journal article" date="2012" name="Nature">
        <title>A physical, genetic and functional sequence assembly of the barley genome.</title>
        <authorList>
            <consortium name="The International Barley Genome Sequencing Consortium"/>
            <person name="Mayer K.F."/>
            <person name="Waugh R."/>
            <person name="Brown J.W."/>
            <person name="Schulman A."/>
            <person name="Langridge P."/>
            <person name="Platzer M."/>
            <person name="Fincher G.B."/>
            <person name="Muehlbauer G.J."/>
            <person name="Sato K."/>
            <person name="Close T.J."/>
            <person name="Wise R.P."/>
            <person name="Stein N."/>
        </authorList>
    </citation>
    <scope>NUCLEOTIDE SEQUENCE [LARGE SCALE GENOMIC DNA]</scope>
    <source>
        <strain evidence="6">cv. Morex</strain>
    </source>
</reference>
<dbReference type="GO" id="GO:0009505">
    <property type="term" value="C:plant-type cell wall"/>
    <property type="evidence" value="ECO:0000318"/>
    <property type="project" value="GO_Central"/>
</dbReference>
<dbReference type="RefSeq" id="XP_044950052.1">
    <property type="nucleotide sequence ID" value="XM_045094117.1"/>
</dbReference>
<dbReference type="GO" id="GO:0009827">
    <property type="term" value="P:plant-type cell wall modification"/>
    <property type="evidence" value="ECO:0000318"/>
    <property type="project" value="GO_Central"/>
</dbReference>
<evidence type="ECO:0000256" key="1">
    <source>
        <dbReference type="ARBA" id="ARBA00022729"/>
    </source>
</evidence>
<keyword evidence="2" id="KW-1015">Disulfide bond</keyword>
<sequence length="202" mass="21872">MATMPSIVFFLIVFMLLSSAIATQAAGGSGPSKPKATSLMVEACKNASGESDDPDVTQELCLSTFQSDNRSAEAKDLPGLVLVSIDILKGRVTDVDVKVKRMLQTSKKGTVAMYALSICEVQYENAVRTLNICQAMIKDHPAGHLQSMHLPRCVDAADYNAIECRINLENVPGVEPLLTDNERLHILFNLNLALVAPYNVGH</sequence>
<reference evidence="5" key="2">
    <citation type="submission" date="2020-10" db="EMBL/GenBank/DDBJ databases">
        <authorList>
            <person name="Scholz U."/>
            <person name="Mascher M."/>
            <person name="Fiebig A."/>
        </authorList>
    </citation>
    <scope>NUCLEOTIDE SEQUENCE [LARGE SCALE GENOMIC DNA]</scope>
    <source>
        <strain evidence="5">cv. Morex</strain>
    </source>
</reference>
<evidence type="ECO:0000313" key="6">
    <source>
        <dbReference type="Proteomes" id="UP000011116"/>
    </source>
</evidence>
<keyword evidence="6" id="KW-1185">Reference proteome</keyword>
<dbReference type="KEGG" id="hvg:123399729"/>
<dbReference type="Gramene" id="HORVU.MOREX.r3.5HG0537930.1">
    <property type="protein sequence ID" value="HORVU.MOREX.r3.5HG0537930.1.CDS1"/>
    <property type="gene ID" value="HORVU.MOREX.r3.5HG0537930"/>
</dbReference>
<evidence type="ECO:0000256" key="3">
    <source>
        <dbReference type="ARBA" id="ARBA00038471"/>
    </source>
</evidence>
<dbReference type="Gene3D" id="1.20.140.40">
    <property type="entry name" value="Invertase/pectin methylesterase inhibitor family protein"/>
    <property type="match status" value="1"/>
</dbReference>
<protein>
    <recommendedName>
        <fullName evidence="4">Pectinesterase inhibitor domain-containing protein</fullName>
    </recommendedName>
</protein>
<name>A0A287E1P6_HORVV</name>
<dbReference type="PANTHER" id="PTHR35357">
    <property type="entry name" value="OS02G0537100 PROTEIN"/>
    <property type="match status" value="1"/>
</dbReference>
<proteinExistence type="inferred from homology"/>
<dbReference type="InterPro" id="IPR006501">
    <property type="entry name" value="Pectinesterase_inhib_dom"/>
</dbReference>
<dbReference type="AlphaFoldDB" id="A0A287E1P6"/>
<dbReference type="OrthoDB" id="1915198at2759"/>
<accession>A0A287E1P6</accession>
<evidence type="ECO:0000259" key="4">
    <source>
        <dbReference type="Pfam" id="PF04043"/>
    </source>
</evidence>
<dbReference type="KEGG" id="hvg:123399730"/>
<dbReference type="EnsemblPlants" id="HORVU.MOREX.r3.5HG0537930.1">
    <property type="protein sequence ID" value="HORVU.MOREX.r3.5HG0537930.1.CDS1"/>
    <property type="gene ID" value="HORVU.MOREX.r3.5HG0537930"/>
</dbReference>
<dbReference type="Pfam" id="PF04043">
    <property type="entry name" value="PMEI"/>
    <property type="match status" value="1"/>
</dbReference>
<reference evidence="5" key="3">
    <citation type="submission" date="2022-01" db="UniProtKB">
        <authorList>
            <consortium name="EnsemblPlants"/>
        </authorList>
    </citation>
    <scope>IDENTIFICATION</scope>
    <source>
        <strain evidence="5">subsp. vulgare</strain>
    </source>
</reference>
<dbReference type="PANTHER" id="PTHR35357:SF8">
    <property type="entry name" value="OS01G0111000 PROTEIN"/>
    <property type="match status" value="1"/>
</dbReference>
<feature type="domain" description="Pectinesterase inhibitor" evidence="4">
    <location>
        <begin position="42"/>
        <end position="171"/>
    </location>
</feature>
<evidence type="ECO:0000313" key="5">
    <source>
        <dbReference type="EnsemblPlants" id="HORVU.MOREX.r3.5HG0537930.1.CDS1"/>
    </source>
</evidence>
<dbReference type="InterPro" id="IPR035513">
    <property type="entry name" value="Invertase/methylesterase_inhib"/>
</dbReference>
<keyword evidence="1" id="KW-0732">Signal</keyword>
<dbReference type="GO" id="GO:0004857">
    <property type="term" value="F:enzyme inhibitor activity"/>
    <property type="evidence" value="ECO:0000318"/>
    <property type="project" value="GO_Central"/>
</dbReference>